<dbReference type="InterPro" id="IPR019278">
    <property type="entry name" value="DICT_dom"/>
</dbReference>
<evidence type="ECO:0000313" key="3">
    <source>
        <dbReference type="Proteomes" id="UP001165283"/>
    </source>
</evidence>
<feature type="domain" description="DICT" evidence="1">
    <location>
        <begin position="11"/>
        <end position="110"/>
    </location>
</feature>
<proteinExistence type="predicted"/>
<sequence length="363" mass="39578">METSGQNLFGKRVLVELSHAIEQFALAARPGDPLVVVAMFQKASYFAREEAVYRDIAARGAVTVVGLAEDLPPRLPPGVRHCLFPSTDELAREWSVTVLGPRGGATLVATDLESVDPGATTLEEGRRFRAGWSFRRADAYGEVLRLRRALRPTPDLRDRIDEVLHAVVSEPEPPNQDWWDVPLRFLAGRTAMAVDERTHLASTLAAAGTDPTERDPRTGLYTERFLHRWTAGLGGSLPVGLALLRISGLAGLREQFGLRAATDALAGVTGCVQDLLGEGDRLVRLGEEDFLAVLPSWAPERVLRFCEEACAGISRLDRVYPFVALPVAAAATVTRSRPLPLAELRERVGQHDAQEAEAEPAEV</sequence>
<keyword evidence="3" id="KW-1185">Reference proteome</keyword>
<dbReference type="Proteomes" id="UP001165283">
    <property type="component" value="Unassembled WGS sequence"/>
</dbReference>
<protein>
    <recommendedName>
        <fullName evidence="1">DICT domain-containing protein</fullName>
    </recommendedName>
</protein>
<dbReference type="InterPro" id="IPR043128">
    <property type="entry name" value="Rev_trsase/Diguanyl_cyclase"/>
</dbReference>
<dbReference type="SUPFAM" id="SSF55073">
    <property type="entry name" value="Nucleotide cyclase"/>
    <property type="match status" value="1"/>
</dbReference>
<comment type="caution">
    <text evidence="2">The sequence shown here is derived from an EMBL/GenBank/DDBJ whole genome shotgun (WGS) entry which is preliminary data.</text>
</comment>
<evidence type="ECO:0000259" key="1">
    <source>
        <dbReference type="Pfam" id="PF10069"/>
    </source>
</evidence>
<evidence type="ECO:0000313" key="2">
    <source>
        <dbReference type="EMBL" id="MCO1655836.1"/>
    </source>
</evidence>
<gene>
    <name evidence="2" type="ORF">KDL28_12305</name>
</gene>
<dbReference type="EMBL" id="JAGSOV010000024">
    <property type="protein sequence ID" value="MCO1655836.1"/>
    <property type="molecule type" value="Genomic_DNA"/>
</dbReference>
<dbReference type="Gene3D" id="3.30.70.270">
    <property type="match status" value="1"/>
</dbReference>
<name>A0ABT0ZYP3_9PSEU</name>
<dbReference type="InterPro" id="IPR029787">
    <property type="entry name" value="Nucleotide_cyclase"/>
</dbReference>
<dbReference type="Pfam" id="PF10069">
    <property type="entry name" value="DICT"/>
    <property type="match status" value="1"/>
</dbReference>
<reference evidence="2" key="1">
    <citation type="submission" date="2021-04" db="EMBL/GenBank/DDBJ databases">
        <title>Pseudonocardia sp. nov., isolated from sandy soil of mangrove forest.</title>
        <authorList>
            <person name="Zan Z."/>
            <person name="Huang R."/>
            <person name="Liu W."/>
        </authorList>
    </citation>
    <scope>NUCLEOTIDE SEQUENCE</scope>
    <source>
        <strain evidence="2">S2-4</strain>
    </source>
</reference>
<organism evidence="2 3">
    <name type="scientific">Pseudonocardia humida</name>
    <dbReference type="NCBI Taxonomy" id="2800819"/>
    <lineage>
        <taxon>Bacteria</taxon>
        <taxon>Bacillati</taxon>
        <taxon>Actinomycetota</taxon>
        <taxon>Actinomycetes</taxon>
        <taxon>Pseudonocardiales</taxon>
        <taxon>Pseudonocardiaceae</taxon>
        <taxon>Pseudonocardia</taxon>
    </lineage>
</organism>
<dbReference type="RefSeq" id="WP_252437992.1">
    <property type="nucleotide sequence ID" value="NZ_JAGSOV010000024.1"/>
</dbReference>
<accession>A0ABT0ZYP3</accession>